<gene>
    <name evidence="14" type="ORF">C24_LOCUS24753</name>
</gene>
<evidence type="ECO:0000256" key="7">
    <source>
        <dbReference type="ARBA" id="ARBA00023163"/>
    </source>
</evidence>
<dbReference type="Pfam" id="PF01852">
    <property type="entry name" value="START"/>
    <property type="match status" value="1"/>
</dbReference>
<dbReference type="GO" id="GO:0003677">
    <property type="term" value="F:DNA binding"/>
    <property type="evidence" value="ECO:0007669"/>
    <property type="project" value="UniProtKB-UniRule"/>
</dbReference>
<dbReference type="InterPro" id="IPR009057">
    <property type="entry name" value="Homeodomain-like_sf"/>
</dbReference>
<evidence type="ECO:0000256" key="4">
    <source>
        <dbReference type="ARBA" id="ARBA00023054"/>
    </source>
</evidence>
<comment type="subcellular location">
    <subcellularLocation>
        <location evidence="1 9 10">Nucleus</location>
    </subcellularLocation>
</comment>
<feature type="compositionally biased region" description="Low complexity" evidence="11">
    <location>
        <begin position="23"/>
        <end position="34"/>
    </location>
</feature>
<evidence type="ECO:0000256" key="2">
    <source>
        <dbReference type="ARBA" id="ARBA00006789"/>
    </source>
</evidence>
<dbReference type="SUPFAM" id="SSF55961">
    <property type="entry name" value="Bet v1-like"/>
    <property type="match status" value="2"/>
</dbReference>
<dbReference type="GO" id="GO:0000981">
    <property type="term" value="F:DNA-binding transcription factor activity, RNA polymerase II-specific"/>
    <property type="evidence" value="ECO:0007669"/>
    <property type="project" value="InterPro"/>
</dbReference>
<dbReference type="SMART" id="SM00234">
    <property type="entry name" value="START"/>
    <property type="match status" value="1"/>
</dbReference>
<feature type="region of interest" description="Disordered" evidence="11">
    <location>
        <begin position="1"/>
        <end position="34"/>
    </location>
</feature>
<dbReference type="Proteomes" id="UP000434276">
    <property type="component" value="Unassembled WGS sequence"/>
</dbReference>
<dbReference type="Gene3D" id="1.10.10.60">
    <property type="entry name" value="Homeodomain-like"/>
    <property type="match status" value="1"/>
</dbReference>
<keyword evidence="6 9" id="KW-0371">Homeobox</keyword>
<keyword evidence="5 9" id="KW-0238">DNA-binding</keyword>
<evidence type="ECO:0000259" key="13">
    <source>
        <dbReference type="PROSITE" id="PS50848"/>
    </source>
</evidence>
<evidence type="ECO:0000256" key="8">
    <source>
        <dbReference type="ARBA" id="ARBA00023242"/>
    </source>
</evidence>
<proteinExistence type="inferred from homology"/>
<feature type="DNA-binding region" description="Homeobox" evidence="9">
    <location>
        <begin position="111"/>
        <end position="170"/>
    </location>
</feature>
<evidence type="ECO:0000256" key="10">
    <source>
        <dbReference type="RuleBase" id="RU000682"/>
    </source>
</evidence>
<dbReference type="PANTHER" id="PTHR45654:SF11">
    <property type="entry name" value="HOMEOBOX-LEUCINE ZIPPER PROTEIN HDG5"/>
    <property type="match status" value="1"/>
</dbReference>
<dbReference type="InterPro" id="IPR002913">
    <property type="entry name" value="START_lipid-bd_dom"/>
</dbReference>
<feature type="region of interest" description="Disordered" evidence="11">
    <location>
        <begin position="69"/>
        <end position="119"/>
    </location>
</feature>
<dbReference type="OrthoDB" id="6159439at2759"/>
<feature type="domain" description="START" evidence="13">
    <location>
        <begin position="314"/>
        <end position="558"/>
    </location>
</feature>
<dbReference type="GO" id="GO:0008289">
    <property type="term" value="F:lipid binding"/>
    <property type="evidence" value="ECO:0007669"/>
    <property type="project" value="InterPro"/>
</dbReference>
<dbReference type="PROSITE" id="PS00027">
    <property type="entry name" value="HOMEOBOX_1"/>
    <property type="match status" value="1"/>
</dbReference>
<dbReference type="GO" id="GO:0005634">
    <property type="term" value="C:nucleus"/>
    <property type="evidence" value="ECO:0007669"/>
    <property type="project" value="UniProtKB-SubCell"/>
</dbReference>
<evidence type="ECO:0000256" key="9">
    <source>
        <dbReference type="PROSITE-ProRule" id="PRU00108"/>
    </source>
</evidence>
<dbReference type="InterPro" id="IPR017970">
    <property type="entry name" value="Homeobox_CS"/>
</dbReference>
<protein>
    <submittedName>
        <fullName evidence="14">Uncharacterized protein</fullName>
    </submittedName>
</protein>
<dbReference type="Pfam" id="PF00046">
    <property type="entry name" value="Homeodomain"/>
    <property type="match status" value="1"/>
</dbReference>
<evidence type="ECO:0000259" key="12">
    <source>
        <dbReference type="PROSITE" id="PS50071"/>
    </source>
</evidence>
<dbReference type="PROSITE" id="PS50071">
    <property type="entry name" value="HOMEOBOX_2"/>
    <property type="match status" value="1"/>
</dbReference>
<keyword evidence="3" id="KW-0805">Transcription regulation</keyword>
<sequence length="826" mass="92180">MLTMGEGNVMTSNNRFASPPQQPSSSSPGTIQNPNFNFIPFNSYSSIIPKEEHGMMSMMMMMGDGTVEEMMENGSAGGSFGSGSEQAEDPKFGNESDVNELHDDEQPPPAKKKRYHRHTNRQIQEMEALFKENPHPDDKQRKRLSAELGLKPRQVKFWFQNRRTQMKAQQDRNENVMLRAENDNLKSENCHLQAELRCLSCPSCGGPTVLGDIPFNEIHIENCRLREELDRLCCIASRYTGRPMQSMPPSQPLINPSPMLPHHQPSLELDMSVYAGNFPEQSCTDMMMLPPQDTACFFPDQTANNNNNNNMLLADEEKVIAMEFAVSCVQELTKMCDTEEPLWIKKKSDKIGGEILCLNEEEYMRLFPWPMENQNNKGDFLREASKANAVVIMNSITLVDAFLNADKWSEMFCSIVARAKTVQIISSGVSGASGSLLLMFAELQVLSPLVPTREAYFLRYVEQNAETGNWAIVDFPIDSFHDQMQRMNTITHEYKRKPSGCIIQDMPNGYSQVKWVEHVEVDEKHVHETFAEYVKSGMAFGANRWLDVLQRQCERIASLMARNITDLGVISSAEARRNIMRLSKRLVKTFCVNISTAYGQSWTALSETTKDTVRITTRKMCEPGQPTGVVLCAVSTTWLPFSHHQVFDLIRDQHHQSLLEVLFNGNSPHEVAHIANGSHPGNCISLLRINVASNSWHNVELMLQESCIDNSGSLIVYSTVDVDSIQQAMNGEDSSNIPILPLGFSIVPVNPPEGISVNSHSPPSCLLTVGIQVLASNVPTAKPNLSTVTTINNHLCATVNQITSALSNTITPVIASSADVSNQEVS</sequence>
<feature type="compositionally biased region" description="Basic and acidic residues" evidence="11">
    <location>
        <begin position="88"/>
        <end position="105"/>
    </location>
</feature>
<feature type="compositionally biased region" description="Basic residues" evidence="11">
    <location>
        <begin position="110"/>
        <end position="119"/>
    </location>
</feature>
<name>A0A5S9YBQ8_ARATH</name>
<evidence type="ECO:0000256" key="1">
    <source>
        <dbReference type="ARBA" id="ARBA00004123"/>
    </source>
</evidence>
<dbReference type="PROSITE" id="PS50848">
    <property type="entry name" value="START"/>
    <property type="match status" value="1"/>
</dbReference>
<feature type="domain" description="Homeobox" evidence="12">
    <location>
        <begin position="109"/>
        <end position="169"/>
    </location>
</feature>
<accession>A0A5S9YBQ8</accession>
<dbReference type="ExpressionAtlas" id="A0A5S9YBQ8">
    <property type="expression patterns" value="baseline and differential"/>
</dbReference>
<dbReference type="InterPro" id="IPR001356">
    <property type="entry name" value="HD"/>
</dbReference>
<evidence type="ECO:0000256" key="11">
    <source>
        <dbReference type="SAM" id="MobiDB-lite"/>
    </source>
</evidence>
<dbReference type="PANTHER" id="PTHR45654">
    <property type="entry name" value="HOMEOBOX-LEUCINE ZIPPER PROTEIN MERISTEM L1"/>
    <property type="match status" value="1"/>
</dbReference>
<dbReference type="Pfam" id="PF25797">
    <property type="entry name" value="PDF2_C"/>
    <property type="match status" value="1"/>
</dbReference>
<reference evidence="14 15" key="1">
    <citation type="submission" date="2019-12" db="EMBL/GenBank/DDBJ databases">
        <authorList>
            <person name="Jiao W.-B."/>
            <person name="Schneeberger K."/>
        </authorList>
    </citation>
    <scope>NUCLEOTIDE SEQUENCE [LARGE SCALE GENOMIC DNA]</scope>
    <source>
        <strain evidence="15">cv. C24</strain>
    </source>
</reference>
<evidence type="ECO:0000256" key="6">
    <source>
        <dbReference type="ARBA" id="ARBA00023155"/>
    </source>
</evidence>
<dbReference type="CDD" id="cd00086">
    <property type="entry name" value="homeodomain"/>
    <property type="match status" value="1"/>
</dbReference>
<comment type="similarity">
    <text evidence="2">Belongs to the HD-ZIP homeobox family. Class IV subfamily.</text>
</comment>
<dbReference type="InterPro" id="IPR042160">
    <property type="entry name" value="HD-Zip_IV"/>
</dbReference>
<dbReference type="InterPro" id="IPR057993">
    <property type="entry name" value="HD-Zip_IV_C"/>
</dbReference>
<dbReference type="EMBL" id="CACSHJ010000096">
    <property type="protein sequence ID" value="CAA0408086.1"/>
    <property type="molecule type" value="Genomic_DNA"/>
</dbReference>
<dbReference type="CDD" id="cd08875">
    <property type="entry name" value="START_ArGLABRA2_like"/>
    <property type="match status" value="1"/>
</dbReference>
<organism evidence="14 15">
    <name type="scientific">Arabidopsis thaliana</name>
    <name type="common">Mouse-ear cress</name>
    <dbReference type="NCBI Taxonomy" id="3702"/>
    <lineage>
        <taxon>Eukaryota</taxon>
        <taxon>Viridiplantae</taxon>
        <taxon>Streptophyta</taxon>
        <taxon>Embryophyta</taxon>
        <taxon>Tracheophyta</taxon>
        <taxon>Spermatophyta</taxon>
        <taxon>Magnoliopsida</taxon>
        <taxon>eudicotyledons</taxon>
        <taxon>Gunneridae</taxon>
        <taxon>Pentapetalae</taxon>
        <taxon>rosids</taxon>
        <taxon>malvids</taxon>
        <taxon>Brassicales</taxon>
        <taxon>Brassicaceae</taxon>
        <taxon>Camelineae</taxon>
        <taxon>Arabidopsis</taxon>
    </lineage>
</organism>
<dbReference type="AlphaFoldDB" id="A0A5S9YBQ8"/>
<dbReference type="SUPFAM" id="SSF46689">
    <property type="entry name" value="Homeodomain-like"/>
    <property type="match status" value="1"/>
</dbReference>
<evidence type="ECO:0000313" key="15">
    <source>
        <dbReference type="Proteomes" id="UP000434276"/>
    </source>
</evidence>
<evidence type="ECO:0000256" key="5">
    <source>
        <dbReference type="ARBA" id="ARBA00023125"/>
    </source>
</evidence>
<evidence type="ECO:0000313" key="14">
    <source>
        <dbReference type="EMBL" id="CAA0408086.1"/>
    </source>
</evidence>
<dbReference type="SMART" id="SM00389">
    <property type="entry name" value="HOX"/>
    <property type="match status" value="1"/>
</dbReference>
<keyword evidence="7" id="KW-0804">Transcription</keyword>
<evidence type="ECO:0000256" key="3">
    <source>
        <dbReference type="ARBA" id="ARBA00023015"/>
    </source>
</evidence>
<keyword evidence="8 9" id="KW-0539">Nucleus</keyword>
<dbReference type="FunFam" id="1.10.10.60:FF:000229">
    <property type="entry name" value="Homeobox-leucine zipper protein HDG1"/>
    <property type="match status" value="1"/>
</dbReference>
<keyword evidence="4" id="KW-0175">Coiled coil</keyword>